<organism evidence="2 3">
    <name type="scientific">phage Lak_Megaphage_RVC_JS4_GC31</name>
    <dbReference type="NCBI Taxonomy" id="3109228"/>
    <lineage>
        <taxon>Viruses</taxon>
        <taxon>Duplodnaviria</taxon>
        <taxon>Heunggongvirae</taxon>
        <taxon>Uroviricota</taxon>
        <taxon>Caudoviricetes</taxon>
        <taxon>Caudoviricetes code 15 clade</taxon>
    </lineage>
</organism>
<dbReference type="GO" id="GO:0004519">
    <property type="term" value="F:endonuclease activity"/>
    <property type="evidence" value="ECO:0007669"/>
    <property type="project" value="UniProtKB-KW"/>
</dbReference>
<sequence>MSKHSKFTKDKDWLYDNYVNKGLTREQLAEQANVSLATIKEYIRKWDIKKPKLTILKEDLIRYINEGLTVPQVAEKYKCDECTIFRYYKKFNLQNVNKVVYDQYDDTNDADYIRLYNEGKSTLDIAKIFNTSATTIRQHLVHNEVEIRTATERMWNYHKKEIPKDFDDYQKLYNLYIENSISKSELARRYKCSKRIIDEVLSKHNIIKTREYSDYRKLYEKIRSYYNKITHKVLERDNNTCQLCGSHDNLQVHHIVPFKTLFHNFLEKHNPLTVRDNFDELFELSKFDEDFNNIDNLITYCKKCHMYKMHNFGNDEC</sequence>
<dbReference type="InterPro" id="IPR003615">
    <property type="entry name" value="HNH_nuc"/>
</dbReference>
<dbReference type="EMBL" id="OR769222">
    <property type="protein sequence ID" value="WQJ53093.1"/>
    <property type="molecule type" value="Genomic_DNA"/>
</dbReference>
<dbReference type="Proteomes" id="UP001349343">
    <property type="component" value="Segment"/>
</dbReference>
<evidence type="ECO:0000313" key="2">
    <source>
        <dbReference type="EMBL" id="WQJ53093.1"/>
    </source>
</evidence>
<evidence type="ECO:0000313" key="3">
    <source>
        <dbReference type="Proteomes" id="UP001349343"/>
    </source>
</evidence>
<protein>
    <submittedName>
        <fullName evidence="2">HNH endonuclease</fullName>
    </submittedName>
</protein>
<keyword evidence="2" id="KW-0255">Endonuclease</keyword>
<keyword evidence="2" id="KW-0540">Nuclease</keyword>
<name>A0ABZ0Z1R4_9CAUD</name>
<dbReference type="Gene3D" id="1.10.10.60">
    <property type="entry name" value="Homeodomain-like"/>
    <property type="match status" value="1"/>
</dbReference>
<keyword evidence="3" id="KW-1185">Reference proteome</keyword>
<accession>A0ABZ0Z1R4</accession>
<dbReference type="CDD" id="cd00093">
    <property type="entry name" value="HTH_XRE"/>
    <property type="match status" value="1"/>
</dbReference>
<feature type="domain" description="HNH nuclease" evidence="1">
    <location>
        <begin position="228"/>
        <end position="306"/>
    </location>
</feature>
<proteinExistence type="predicted"/>
<dbReference type="Gene3D" id="1.10.30.50">
    <property type="match status" value="1"/>
</dbReference>
<evidence type="ECO:0000259" key="1">
    <source>
        <dbReference type="SMART" id="SM00507"/>
    </source>
</evidence>
<dbReference type="SMART" id="SM00507">
    <property type="entry name" value="HNHc"/>
    <property type="match status" value="1"/>
</dbReference>
<keyword evidence="2" id="KW-0378">Hydrolase</keyword>
<dbReference type="InterPro" id="IPR001387">
    <property type="entry name" value="Cro/C1-type_HTH"/>
</dbReference>
<reference evidence="2 3" key="1">
    <citation type="submission" date="2023-11" db="EMBL/GenBank/DDBJ databases">
        <authorList>
            <person name="Cook R."/>
            <person name="Crisci M."/>
            <person name="Pye H."/>
            <person name="Adriaenssens E."/>
            <person name="Santini J."/>
        </authorList>
    </citation>
    <scope>NUCLEOTIDE SEQUENCE [LARGE SCALE GENOMIC DNA]</scope>
    <source>
        <strain evidence="2">Lak_Megaphage_RVC_JS4_GC31</strain>
    </source>
</reference>
<dbReference type="CDD" id="cd00085">
    <property type="entry name" value="HNHc"/>
    <property type="match status" value="1"/>
</dbReference>